<comment type="caution">
    <text evidence="4">The sequence shown here is derived from an EMBL/GenBank/DDBJ whole genome shotgun (WGS) entry which is preliminary data.</text>
</comment>
<dbReference type="EMBL" id="BMNT01000035">
    <property type="protein sequence ID" value="GGL06581.1"/>
    <property type="molecule type" value="Genomic_DNA"/>
</dbReference>
<evidence type="ECO:0008006" key="6">
    <source>
        <dbReference type="Google" id="ProtNLM"/>
    </source>
</evidence>
<feature type="compositionally biased region" description="Basic and acidic residues" evidence="3">
    <location>
        <begin position="297"/>
        <end position="307"/>
    </location>
</feature>
<dbReference type="InterPro" id="IPR002762">
    <property type="entry name" value="CbiX-like"/>
</dbReference>
<dbReference type="Gene3D" id="3.40.50.1400">
    <property type="match status" value="2"/>
</dbReference>
<keyword evidence="1" id="KW-0479">Metal-binding</keyword>
<dbReference type="Pfam" id="PF01903">
    <property type="entry name" value="CbiX"/>
    <property type="match status" value="2"/>
</dbReference>
<dbReference type="SUPFAM" id="SSF53800">
    <property type="entry name" value="Chelatase"/>
    <property type="match status" value="1"/>
</dbReference>
<evidence type="ECO:0000313" key="5">
    <source>
        <dbReference type="Proteomes" id="UP000645217"/>
    </source>
</evidence>
<dbReference type="PANTHER" id="PTHR33542">
    <property type="entry name" value="SIROHYDROCHLORIN FERROCHELATASE, CHLOROPLASTIC"/>
    <property type="match status" value="1"/>
</dbReference>
<dbReference type="GO" id="GO:0016829">
    <property type="term" value="F:lyase activity"/>
    <property type="evidence" value="ECO:0007669"/>
    <property type="project" value="UniProtKB-KW"/>
</dbReference>
<dbReference type="PANTHER" id="PTHR33542:SF3">
    <property type="entry name" value="SIROHYDROCHLORIN FERROCHELATASE, CHLOROPLASTIC"/>
    <property type="match status" value="1"/>
</dbReference>
<dbReference type="InterPro" id="IPR050963">
    <property type="entry name" value="Sirohydro_Cobaltochel/CbiX"/>
</dbReference>
<evidence type="ECO:0000256" key="2">
    <source>
        <dbReference type="ARBA" id="ARBA00023239"/>
    </source>
</evidence>
<keyword evidence="5" id="KW-1185">Reference proteome</keyword>
<evidence type="ECO:0000313" key="4">
    <source>
        <dbReference type="EMBL" id="GGL06581.1"/>
    </source>
</evidence>
<dbReference type="GO" id="GO:0046872">
    <property type="term" value="F:metal ion binding"/>
    <property type="evidence" value="ECO:0007669"/>
    <property type="project" value="UniProtKB-KW"/>
</dbReference>
<accession>A0A917RGA9</accession>
<dbReference type="CDD" id="cd03416">
    <property type="entry name" value="CbiX_SirB_N"/>
    <property type="match status" value="1"/>
</dbReference>
<name>A0A917RGA9_9ACTN</name>
<dbReference type="Proteomes" id="UP000645217">
    <property type="component" value="Unassembled WGS sequence"/>
</dbReference>
<dbReference type="RefSeq" id="WP_189166039.1">
    <property type="nucleotide sequence ID" value="NZ_BMNT01000035.1"/>
</dbReference>
<reference evidence="4" key="1">
    <citation type="journal article" date="2014" name="Int. J. Syst. Evol. Microbiol.">
        <title>Complete genome sequence of Corynebacterium casei LMG S-19264T (=DSM 44701T), isolated from a smear-ripened cheese.</title>
        <authorList>
            <consortium name="US DOE Joint Genome Institute (JGI-PGF)"/>
            <person name="Walter F."/>
            <person name="Albersmeier A."/>
            <person name="Kalinowski J."/>
            <person name="Ruckert C."/>
        </authorList>
    </citation>
    <scope>NUCLEOTIDE SEQUENCE</scope>
    <source>
        <strain evidence="4">JCM 13064</strain>
    </source>
</reference>
<evidence type="ECO:0000256" key="1">
    <source>
        <dbReference type="ARBA" id="ARBA00022723"/>
    </source>
</evidence>
<feature type="compositionally biased region" description="Low complexity" evidence="3">
    <location>
        <begin position="287"/>
        <end position="296"/>
    </location>
</feature>
<sequence length="391" mass="41612">MKPPLLLIGHGAHDDTGAAEFGRFVHRLRCRLDQVAADVSGGFVARGRPSLGDSVTSLIARRHHRLVAVPLALGDNGDIPAEIARAQVVHPTLSCDLARPLDASPRLLALMAERLADALAEMPRLASVPTGEASSRHAPVWVGDEHGDGVFEPISPAETAVVLVGHGSADTAANAEVHRVSRLFWETHAPELLTVETAYVSDAPPSVAQGIERCRRLGARRVVVLPYLLFAGSVLERIWAEALAYAAGHLDLDVRCAEVIGDCEGLADLIIDRYEEALGVAREGGSAPAAPLLLDPPGRETTDREPPSLEELDELEELEDLDELAELDVRPAAEVIQEAGADAPREDDVLRVGAAHEETLREGVARGGGRLRVPPMPAMAGQEATMVEGLV</sequence>
<gene>
    <name evidence="4" type="ORF">GCM10007964_56070</name>
</gene>
<keyword evidence="2" id="KW-0456">Lyase</keyword>
<dbReference type="CDD" id="cd03414">
    <property type="entry name" value="CbiX_SirB_C"/>
    <property type="match status" value="1"/>
</dbReference>
<reference evidence="4" key="2">
    <citation type="submission" date="2020-09" db="EMBL/GenBank/DDBJ databases">
        <authorList>
            <person name="Sun Q."/>
            <person name="Ohkuma M."/>
        </authorList>
    </citation>
    <scope>NUCLEOTIDE SEQUENCE</scope>
    <source>
        <strain evidence="4">JCM 13064</strain>
    </source>
</reference>
<organism evidence="4 5">
    <name type="scientific">Sphaerisporangium melleum</name>
    <dbReference type="NCBI Taxonomy" id="321316"/>
    <lineage>
        <taxon>Bacteria</taxon>
        <taxon>Bacillati</taxon>
        <taxon>Actinomycetota</taxon>
        <taxon>Actinomycetes</taxon>
        <taxon>Streptosporangiales</taxon>
        <taxon>Streptosporangiaceae</taxon>
        <taxon>Sphaerisporangium</taxon>
    </lineage>
</organism>
<proteinExistence type="predicted"/>
<evidence type="ECO:0000256" key="3">
    <source>
        <dbReference type="SAM" id="MobiDB-lite"/>
    </source>
</evidence>
<protein>
    <recommendedName>
        <fullName evidence="6">Cobalamin biosynthesis protein CbiX</fullName>
    </recommendedName>
</protein>
<dbReference type="AlphaFoldDB" id="A0A917RGA9"/>
<feature type="region of interest" description="Disordered" evidence="3">
    <location>
        <begin position="286"/>
        <end position="307"/>
    </location>
</feature>